<accession>A0ABP6WG60</accession>
<sequence>MKSSSGGLGVLDVRRAMRFLRLLLWCAGGGAPAIVPARTPSRSHGARTGPPWTGGARLSVTSGDIGRARLEFRPGSSRRVLTSPAVGSPMGRDAEQAEQQLLDELDLVERAVARNVGGVRRAHASGQGLPGVDPALLALVEREHAVLQELRRRRRPSSAA</sequence>
<proteinExistence type="predicted"/>
<evidence type="ECO:0000256" key="1">
    <source>
        <dbReference type="SAM" id="MobiDB-lite"/>
    </source>
</evidence>
<dbReference type="EMBL" id="BAAAYR010000001">
    <property type="protein sequence ID" value="GAA3549939.1"/>
    <property type="molecule type" value="Genomic_DNA"/>
</dbReference>
<reference evidence="3" key="1">
    <citation type="journal article" date="2019" name="Int. J. Syst. Evol. Microbiol.">
        <title>The Global Catalogue of Microorganisms (GCM) 10K type strain sequencing project: providing services to taxonomists for standard genome sequencing and annotation.</title>
        <authorList>
            <consortium name="The Broad Institute Genomics Platform"/>
            <consortium name="The Broad Institute Genome Sequencing Center for Infectious Disease"/>
            <person name="Wu L."/>
            <person name="Ma J."/>
        </authorList>
    </citation>
    <scope>NUCLEOTIDE SEQUENCE [LARGE SCALE GENOMIC DNA]</scope>
    <source>
        <strain evidence="3">JCM 16540</strain>
    </source>
</reference>
<dbReference type="Proteomes" id="UP001500767">
    <property type="component" value="Unassembled WGS sequence"/>
</dbReference>
<name>A0ABP6WG60_9ACTN</name>
<evidence type="ECO:0000313" key="2">
    <source>
        <dbReference type="EMBL" id="GAA3549939.1"/>
    </source>
</evidence>
<evidence type="ECO:0000313" key="3">
    <source>
        <dbReference type="Proteomes" id="UP001500767"/>
    </source>
</evidence>
<organism evidence="2 3">
    <name type="scientific">Microlunatus spumicola</name>
    <dbReference type="NCBI Taxonomy" id="81499"/>
    <lineage>
        <taxon>Bacteria</taxon>
        <taxon>Bacillati</taxon>
        <taxon>Actinomycetota</taxon>
        <taxon>Actinomycetes</taxon>
        <taxon>Propionibacteriales</taxon>
        <taxon>Propionibacteriaceae</taxon>
        <taxon>Microlunatus</taxon>
    </lineage>
</organism>
<comment type="caution">
    <text evidence="2">The sequence shown here is derived from an EMBL/GenBank/DDBJ whole genome shotgun (WGS) entry which is preliminary data.</text>
</comment>
<gene>
    <name evidence="2" type="ORF">GCM10022197_00940</name>
</gene>
<feature type="region of interest" description="Disordered" evidence="1">
    <location>
        <begin position="37"/>
        <end position="60"/>
    </location>
</feature>
<keyword evidence="3" id="KW-1185">Reference proteome</keyword>
<protein>
    <submittedName>
        <fullName evidence="2">Uncharacterized protein</fullName>
    </submittedName>
</protein>